<reference evidence="3 4" key="1">
    <citation type="submission" date="2018-12" db="EMBL/GenBank/DDBJ databases">
        <title>Persistence of Moraxella catarrhalis in Chronic Obstructive Pulmonary Disease and Regulation of the Hag/MID Adhesin.</title>
        <authorList>
            <person name="Murphy T."/>
            <person name="Zhao X."/>
            <person name="Vyas G."/>
            <person name="Aluvathingal J."/>
            <person name="Nadendla S."/>
            <person name="Tallon L."/>
            <person name="Tettelin H."/>
        </authorList>
    </citation>
    <scope>NUCLEOTIDE SEQUENCE [LARGE SCALE GENOMIC DNA]</scope>
    <source>
        <strain evidence="3 4">46P58B1</strain>
    </source>
</reference>
<feature type="domain" description="Peptidase M15A C-terminal" evidence="2">
    <location>
        <begin position="146"/>
        <end position="184"/>
    </location>
</feature>
<sequence length="250" mass="28459">MKNFNQYFITTLISSMLVACSAPIPTNPQVSPIKTPSVLITKDKIGDHHTHEHDESVSHVGLQAHFETWLQTHHATKQEVVRYQAYLQSRLGNYLPPMSQLLTTARSWQACGHEPYQLPPEHLWGQIVPTLHLYQDLKSRGILPTNTQIRSVYRNPELNQCAGGAAMSKHLTNSAIDIWVPDLEIKSQALYELQNRLCQYWLEHGENQNFGLGLYATGAIHLDTQGFRKWGTQFSETNSICRHVLPKNKL</sequence>
<dbReference type="RefSeq" id="WP_004463150.1">
    <property type="nucleotide sequence ID" value="NZ_CP034662.1"/>
</dbReference>
<evidence type="ECO:0000313" key="4">
    <source>
        <dbReference type="Proteomes" id="UP000280228"/>
    </source>
</evidence>
<name>A0A3S9QHH1_MORCA</name>
<dbReference type="Pfam" id="PF08291">
    <property type="entry name" value="Peptidase_M15_3"/>
    <property type="match status" value="1"/>
</dbReference>
<accession>A0A3S9QHH1</accession>
<protein>
    <submittedName>
        <fullName evidence="3">Peptidase M15 family protein</fullName>
    </submittedName>
</protein>
<dbReference type="AlphaFoldDB" id="A0A3S9QHH1"/>
<evidence type="ECO:0000256" key="1">
    <source>
        <dbReference type="SAM" id="SignalP"/>
    </source>
</evidence>
<dbReference type="EMBL" id="CP034662">
    <property type="protein sequence ID" value="AZQ94199.1"/>
    <property type="molecule type" value="Genomic_DNA"/>
</dbReference>
<dbReference type="Gene3D" id="3.30.1380.10">
    <property type="match status" value="1"/>
</dbReference>
<evidence type="ECO:0000259" key="2">
    <source>
        <dbReference type="Pfam" id="PF08291"/>
    </source>
</evidence>
<dbReference type="SUPFAM" id="SSF55166">
    <property type="entry name" value="Hedgehog/DD-peptidase"/>
    <property type="match status" value="1"/>
</dbReference>
<keyword evidence="1" id="KW-0732">Signal</keyword>
<feature type="signal peptide" evidence="1">
    <location>
        <begin position="1"/>
        <end position="21"/>
    </location>
</feature>
<organism evidence="3 4">
    <name type="scientific">Moraxella catarrhalis</name>
    <name type="common">Branhamella catarrhalis</name>
    <dbReference type="NCBI Taxonomy" id="480"/>
    <lineage>
        <taxon>Bacteria</taxon>
        <taxon>Pseudomonadati</taxon>
        <taxon>Pseudomonadota</taxon>
        <taxon>Gammaproteobacteria</taxon>
        <taxon>Moraxellales</taxon>
        <taxon>Moraxellaceae</taxon>
        <taxon>Moraxella</taxon>
    </lineage>
</organism>
<dbReference type="InterPro" id="IPR013230">
    <property type="entry name" value="Peptidase_M15A_C"/>
</dbReference>
<gene>
    <name evidence="3" type="ORF">EJK53_1335</name>
</gene>
<proteinExistence type="predicted"/>
<dbReference type="InterPro" id="IPR009045">
    <property type="entry name" value="Zn_M74/Hedgehog-like"/>
</dbReference>
<dbReference type="PROSITE" id="PS51257">
    <property type="entry name" value="PROKAR_LIPOPROTEIN"/>
    <property type="match status" value="1"/>
</dbReference>
<feature type="chain" id="PRO_5019251664" evidence="1">
    <location>
        <begin position="22"/>
        <end position="250"/>
    </location>
</feature>
<dbReference type="Proteomes" id="UP000280228">
    <property type="component" value="Chromosome"/>
</dbReference>
<evidence type="ECO:0000313" key="3">
    <source>
        <dbReference type="EMBL" id="AZQ94199.1"/>
    </source>
</evidence>